<proteinExistence type="predicted"/>
<dbReference type="EMBL" id="BBLT01000003">
    <property type="protein sequence ID" value="GAL84487.1"/>
    <property type="molecule type" value="Genomic_DNA"/>
</dbReference>
<dbReference type="RefSeq" id="WP_045461492.1">
    <property type="nucleotide sequence ID" value="NZ_BBLT01000003.1"/>
</dbReference>
<sequence length="275" mass="31003">MNLSHEMDFIRFNYSQFFSLNRLFEELFMVKKINYGVKKEIVSRKSAIHILFRIILKYPFGFIIFKSGNIKFFNFKILNMNKSVVVCALISVITFSCQNSVKDAKLEKPAGDSVVVKTPWRKPSGTPDLPLSDSMITSAGIGKIILGQKLDSVQAMYTLAENYLLWDQSPALKISLTDKHWIIAETSGSVGVINHIKTNSPDIKSKSGYHVGQSFSEISDSLIILPENKLIYFAREGVAARPEEKDLKRIFGKSFNRNALMQSSIAELVITCEDC</sequence>
<organism evidence="1 2">
    <name type="scientific">Sporocytophaga myxococcoides</name>
    <dbReference type="NCBI Taxonomy" id="153721"/>
    <lineage>
        <taxon>Bacteria</taxon>
        <taxon>Pseudomonadati</taxon>
        <taxon>Bacteroidota</taxon>
        <taxon>Cytophagia</taxon>
        <taxon>Cytophagales</taxon>
        <taxon>Cytophagaceae</taxon>
        <taxon>Sporocytophaga</taxon>
    </lineage>
</organism>
<evidence type="ECO:0000313" key="1">
    <source>
        <dbReference type="EMBL" id="GAL84487.1"/>
    </source>
</evidence>
<accession>A0A098LDH2</accession>
<dbReference type="Proteomes" id="UP000030185">
    <property type="component" value="Unassembled WGS sequence"/>
</dbReference>
<dbReference type="STRING" id="153721.MYP_1715"/>
<protein>
    <submittedName>
        <fullName evidence="1">Uncharacterized protein</fullName>
    </submittedName>
</protein>
<reference evidence="1 2" key="1">
    <citation type="submission" date="2014-09" db="EMBL/GenBank/DDBJ databases">
        <title>Sporocytophaga myxococcoides PG-01 genome sequencing.</title>
        <authorList>
            <person name="Liu L."/>
            <person name="Gao P.J."/>
            <person name="Chen G.J."/>
            <person name="Wang L.S."/>
        </authorList>
    </citation>
    <scope>NUCLEOTIDE SEQUENCE [LARGE SCALE GENOMIC DNA]</scope>
    <source>
        <strain evidence="1 2">PG-01</strain>
    </source>
</reference>
<gene>
    <name evidence="1" type="ORF">MYP_1715</name>
</gene>
<dbReference type="AlphaFoldDB" id="A0A098LDH2"/>
<evidence type="ECO:0000313" key="2">
    <source>
        <dbReference type="Proteomes" id="UP000030185"/>
    </source>
</evidence>
<dbReference type="OrthoDB" id="9814774at2"/>
<comment type="caution">
    <text evidence="1">The sequence shown here is derived from an EMBL/GenBank/DDBJ whole genome shotgun (WGS) entry which is preliminary data.</text>
</comment>
<keyword evidence="2" id="KW-1185">Reference proteome</keyword>
<name>A0A098LDH2_9BACT</name>